<dbReference type="GO" id="GO:0003700">
    <property type="term" value="F:DNA-binding transcription factor activity"/>
    <property type="evidence" value="ECO:0007669"/>
    <property type="project" value="InterPro"/>
</dbReference>
<keyword evidence="3" id="KW-0238">DNA-binding</keyword>
<dbReference type="RefSeq" id="WP_007572265.1">
    <property type="nucleotide sequence ID" value="NZ_AGUD01000067.1"/>
</dbReference>
<dbReference type="GO" id="GO:0003677">
    <property type="term" value="F:DNA binding"/>
    <property type="evidence" value="ECO:0007669"/>
    <property type="project" value="UniProtKB-KW"/>
</dbReference>
<keyword evidence="2" id="KW-0805">Transcription regulation</keyword>
<dbReference type="PANTHER" id="PTHR30346:SF28">
    <property type="entry name" value="HTH-TYPE TRANSCRIPTIONAL REGULATOR CYNR"/>
    <property type="match status" value="1"/>
</dbReference>
<organism evidence="6 7">
    <name type="scientific">Patulibacter medicamentivorans</name>
    <dbReference type="NCBI Taxonomy" id="1097667"/>
    <lineage>
        <taxon>Bacteria</taxon>
        <taxon>Bacillati</taxon>
        <taxon>Actinomycetota</taxon>
        <taxon>Thermoleophilia</taxon>
        <taxon>Solirubrobacterales</taxon>
        <taxon>Patulibacteraceae</taxon>
        <taxon>Patulibacter</taxon>
    </lineage>
</organism>
<dbReference type="InterPro" id="IPR000847">
    <property type="entry name" value="LysR_HTH_N"/>
</dbReference>
<dbReference type="SUPFAM" id="SSF53850">
    <property type="entry name" value="Periplasmic binding protein-like II"/>
    <property type="match status" value="1"/>
</dbReference>
<evidence type="ECO:0000256" key="4">
    <source>
        <dbReference type="ARBA" id="ARBA00023163"/>
    </source>
</evidence>
<dbReference type="Proteomes" id="UP000005143">
    <property type="component" value="Unassembled WGS sequence"/>
</dbReference>
<dbReference type="Gene3D" id="3.40.190.10">
    <property type="entry name" value="Periplasmic binding protein-like II"/>
    <property type="match status" value="2"/>
</dbReference>
<evidence type="ECO:0000256" key="3">
    <source>
        <dbReference type="ARBA" id="ARBA00023125"/>
    </source>
</evidence>
<dbReference type="Gene3D" id="1.10.10.10">
    <property type="entry name" value="Winged helix-like DNA-binding domain superfamily/Winged helix DNA-binding domain"/>
    <property type="match status" value="1"/>
</dbReference>
<keyword evidence="4" id="KW-0804">Transcription</keyword>
<dbReference type="InterPro" id="IPR036388">
    <property type="entry name" value="WH-like_DNA-bd_sf"/>
</dbReference>
<accession>H0E3E8</accession>
<dbReference type="OrthoDB" id="3176554at2"/>
<dbReference type="GO" id="GO:0032993">
    <property type="term" value="C:protein-DNA complex"/>
    <property type="evidence" value="ECO:0007669"/>
    <property type="project" value="TreeGrafter"/>
</dbReference>
<comment type="similarity">
    <text evidence="1">Belongs to the LysR transcriptional regulatory family.</text>
</comment>
<dbReference type="PRINTS" id="PR00039">
    <property type="entry name" value="HTHLYSR"/>
</dbReference>
<dbReference type="InterPro" id="IPR036390">
    <property type="entry name" value="WH_DNA-bd_sf"/>
</dbReference>
<dbReference type="Pfam" id="PF00126">
    <property type="entry name" value="HTH_1"/>
    <property type="match status" value="1"/>
</dbReference>
<dbReference type="InterPro" id="IPR005119">
    <property type="entry name" value="LysR_subst-bd"/>
</dbReference>
<dbReference type="PROSITE" id="PS50931">
    <property type="entry name" value="HTH_LYSR"/>
    <property type="match status" value="1"/>
</dbReference>
<dbReference type="FunFam" id="1.10.10.10:FF:000001">
    <property type="entry name" value="LysR family transcriptional regulator"/>
    <property type="match status" value="1"/>
</dbReference>
<sequence>MPPLPPTADLRKLAYFVAVAEELNFTRAAERLQLAQQALSTAIQRLERELGVALFERSTRHVSLTAAGRVLLSEAPGLLAAAEGAWTRTRIAGRSTEHPVLRVGHTPALSGEEVMALLEPVRRVHPDLAVTVTQRWPADLPGLLRRGELDLGLGRRLAAADGVASHALSGGDHELRVALAGDDPLADRDQLALAALAGHVLIIWADPERSGYARSLIDLCRSAGFEPRTRISAMHGAPPVTHVQGPGEFAFVTAPAGATTGDRVRVVSLRERPGAPLTALVPAGEPSGLLAPMLARAGAGTDQPAPA</sequence>
<evidence type="ECO:0000256" key="1">
    <source>
        <dbReference type="ARBA" id="ARBA00009437"/>
    </source>
</evidence>
<dbReference type="AlphaFoldDB" id="H0E3E8"/>
<proteinExistence type="inferred from homology"/>
<dbReference type="SUPFAM" id="SSF46785">
    <property type="entry name" value="Winged helix' DNA-binding domain"/>
    <property type="match status" value="1"/>
</dbReference>
<evidence type="ECO:0000256" key="2">
    <source>
        <dbReference type="ARBA" id="ARBA00023015"/>
    </source>
</evidence>
<evidence type="ECO:0000313" key="7">
    <source>
        <dbReference type="Proteomes" id="UP000005143"/>
    </source>
</evidence>
<dbReference type="Pfam" id="PF03466">
    <property type="entry name" value="LysR_substrate"/>
    <property type="match status" value="1"/>
</dbReference>
<comment type="caution">
    <text evidence="6">The sequence shown here is derived from an EMBL/GenBank/DDBJ whole genome shotgun (WGS) entry which is preliminary data.</text>
</comment>
<dbReference type="EMBL" id="AGUD01000067">
    <property type="protein sequence ID" value="EHN11800.1"/>
    <property type="molecule type" value="Genomic_DNA"/>
</dbReference>
<evidence type="ECO:0000259" key="5">
    <source>
        <dbReference type="PROSITE" id="PS50931"/>
    </source>
</evidence>
<protein>
    <submittedName>
        <fullName evidence="6">LysR-family transcriptional regulator</fullName>
    </submittedName>
</protein>
<gene>
    <name evidence="6" type="ORF">PAI11_13160</name>
</gene>
<evidence type="ECO:0000313" key="6">
    <source>
        <dbReference type="EMBL" id="EHN11800.1"/>
    </source>
</evidence>
<name>H0E3E8_9ACTN</name>
<keyword evidence="7" id="KW-1185">Reference proteome</keyword>
<reference evidence="6 7" key="1">
    <citation type="journal article" date="2013" name="Biodegradation">
        <title>Quantitative proteomic analysis of ibuprofen-degrading Patulibacter sp. strain I11.</title>
        <authorList>
            <person name="Almeida B."/>
            <person name="Kjeldal H."/>
            <person name="Lolas I."/>
            <person name="Knudsen A.D."/>
            <person name="Carvalho G."/>
            <person name="Nielsen K.L."/>
            <person name="Barreto Crespo M.T."/>
            <person name="Stensballe A."/>
            <person name="Nielsen J.L."/>
        </authorList>
    </citation>
    <scope>NUCLEOTIDE SEQUENCE [LARGE SCALE GENOMIC DNA]</scope>
    <source>
        <strain evidence="6 7">I11</strain>
    </source>
</reference>
<feature type="domain" description="HTH lysR-type" evidence="5">
    <location>
        <begin position="9"/>
        <end position="65"/>
    </location>
</feature>
<dbReference type="PANTHER" id="PTHR30346">
    <property type="entry name" value="TRANSCRIPTIONAL DUAL REGULATOR HCAR-RELATED"/>
    <property type="match status" value="1"/>
</dbReference>